<protein>
    <submittedName>
        <fullName evidence="1">Uncharacterized protein</fullName>
    </submittedName>
</protein>
<evidence type="ECO:0000313" key="2">
    <source>
        <dbReference type="Proteomes" id="UP000281553"/>
    </source>
</evidence>
<name>A0A3P7RID2_DIBLA</name>
<evidence type="ECO:0000313" key="1">
    <source>
        <dbReference type="EMBL" id="VDN40479.1"/>
    </source>
</evidence>
<accession>A0A3P7RID2</accession>
<gene>
    <name evidence="1" type="ORF">DILT_LOCUS18256</name>
</gene>
<keyword evidence="2" id="KW-1185">Reference proteome</keyword>
<organism evidence="1 2">
    <name type="scientific">Dibothriocephalus latus</name>
    <name type="common">Fish tapeworm</name>
    <name type="synonym">Diphyllobothrium latum</name>
    <dbReference type="NCBI Taxonomy" id="60516"/>
    <lineage>
        <taxon>Eukaryota</taxon>
        <taxon>Metazoa</taxon>
        <taxon>Spiralia</taxon>
        <taxon>Lophotrochozoa</taxon>
        <taxon>Platyhelminthes</taxon>
        <taxon>Cestoda</taxon>
        <taxon>Eucestoda</taxon>
        <taxon>Diphyllobothriidea</taxon>
        <taxon>Diphyllobothriidae</taxon>
        <taxon>Dibothriocephalus</taxon>
    </lineage>
</organism>
<reference evidence="1 2" key="1">
    <citation type="submission" date="2018-11" db="EMBL/GenBank/DDBJ databases">
        <authorList>
            <consortium name="Pathogen Informatics"/>
        </authorList>
    </citation>
    <scope>NUCLEOTIDE SEQUENCE [LARGE SCALE GENOMIC DNA]</scope>
</reference>
<dbReference type="Proteomes" id="UP000281553">
    <property type="component" value="Unassembled WGS sequence"/>
</dbReference>
<sequence>MVKSLSGLLSSSLLLFNKLSPHSRPDSDGVLMRKYSAYLSLKCPDDIGDLSQFFHDFTMRQTFDLLANMAWSTEALSSFFKVSFLL</sequence>
<dbReference type="EMBL" id="UYRU01098737">
    <property type="protein sequence ID" value="VDN40479.1"/>
    <property type="molecule type" value="Genomic_DNA"/>
</dbReference>
<proteinExistence type="predicted"/>
<dbReference type="AlphaFoldDB" id="A0A3P7RID2"/>